<dbReference type="PROSITE" id="PS50016">
    <property type="entry name" value="ZF_PHD_2"/>
    <property type="match status" value="1"/>
</dbReference>
<evidence type="ECO:0000256" key="2">
    <source>
        <dbReference type="ARBA" id="ARBA00022723"/>
    </source>
</evidence>
<dbReference type="InterPro" id="IPR019787">
    <property type="entry name" value="Znf_PHD-finger"/>
</dbReference>
<dbReference type="InterPro" id="IPR001965">
    <property type="entry name" value="Znf_PHD"/>
</dbReference>
<dbReference type="KEGG" id="bpg:Bathy06g03910"/>
<dbReference type="Pfam" id="PF15613">
    <property type="entry name" value="WSD"/>
    <property type="match status" value="1"/>
</dbReference>
<feature type="region of interest" description="Disordered" evidence="7">
    <location>
        <begin position="1"/>
        <end position="128"/>
    </location>
</feature>
<dbReference type="SUPFAM" id="SSF57903">
    <property type="entry name" value="FYVE/PHD zinc finger"/>
    <property type="match status" value="1"/>
</dbReference>
<evidence type="ECO:0000256" key="3">
    <source>
        <dbReference type="ARBA" id="ARBA00022771"/>
    </source>
</evidence>
<dbReference type="PROSITE" id="PS01359">
    <property type="entry name" value="ZF_PHD_1"/>
    <property type="match status" value="1"/>
</dbReference>
<dbReference type="EMBL" id="FO082273">
    <property type="protein sequence ID" value="CCO17370.1"/>
    <property type="molecule type" value="Genomic_DNA"/>
</dbReference>
<feature type="compositionally biased region" description="Basic residues" evidence="7">
    <location>
        <begin position="114"/>
        <end position="124"/>
    </location>
</feature>
<dbReference type="STRING" id="41875.K8EY20"/>
<evidence type="ECO:0000313" key="10">
    <source>
        <dbReference type="Proteomes" id="UP000198341"/>
    </source>
</evidence>
<evidence type="ECO:0000256" key="1">
    <source>
        <dbReference type="ARBA" id="ARBA00004123"/>
    </source>
</evidence>
<feature type="region of interest" description="Disordered" evidence="7">
    <location>
        <begin position="1534"/>
        <end position="1555"/>
    </location>
</feature>
<keyword evidence="5" id="KW-0539">Nucleus</keyword>
<evidence type="ECO:0000256" key="5">
    <source>
        <dbReference type="ARBA" id="ARBA00023242"/>
    </source>
</evidence>
<evidence type="ECO:0000313" key="9">
    <source>
        <dbReference type="EMBL" id="CCO17370.1"/>
    </source>
</evidence>
<dbReference type="PANTHER" id="PTHR47162:SF10">
    <property type="entry name" value="METHYL-CPG-BINDING DOMAIN-CONTAINING PROTEIN 9 ISOFORM X1"/>
    <property type="match status" value="1"/>
</dbReference>
<feature type="region of interest" description="Disordered" evidence="7">
    <location>
        <begin position="1452"/>
        <end position="1489"/>
    </location>
</feature>
<keyword evidence="3 6" id="KW-0863">Zinc-finger</keyword>
<feature type="compositionally biased region" description="Basic and acidic residues" evidence="7">
    <location>
        <begin position="35"/>
        <end position="46"/>
    </location>
</feature>
<dbReference type="GO" id="GO:0008270">
    <property type="term" value="F:zinc ion binding"/>
    <property type="evidence" value="ECO:0007669"/>
    <property type="project" value="UniProtKB-KW"/>
</dbReference>
<feature type="region of interest" description="Disordered" evidence="7">
    <location>
        <begin position="416"/>
        <end position="439"/>
    </location>
</feature>
<feature type="compositionally biased region" description="Low complexity" evidence="7">
    <location>
        <begin position="50"/>
        <end position="60"/>
    </location>
</feature>
<keyword evidence="10" id="KW-1185">Reference proteome</keyword>
<dbReference type="PANTHER" id="PTHR47162">
    <property type="entry name" value="OS02G0192300 PROTEIN"/>
    <property type="match status" value="1"/>
</dbReference>
<accession>K8EY20</accession>
<evidence type="ECO:0000256" key="4">
    <source>
        <dbReference type="ARBA" id="ARBA00022833"/>
    </source>
</evidence>
<feature type="domain" description="PHD-type" evidence="8">
    <location>
        <begin position="1168"/>
        <end position="1223"/>
    </location>
</feature>
<dbReference type="Pfam" id="PF00628">
    <property type="entry name" value="PHD"/>
    <property type="match status" value="1"/>
</dbReference>
<protein>
    <submittedName>
        <fullName evidence="9">Transcriptional regulatory protein RCO1</fullName>
    </submittedName>
</protein>
<dbReference type="InterPro" id="IPR019786">
    <property type="entry name" value="Zinc_finger_PHD-type_CS"/>
</dbReference>
<sequence>MGGFVIPKREIAMENDATEKTIQTTTTRENGEEEDKGKQEEEDKGNAKMSSSSPSSSPSSLKKRKKDVSVKTPPPPPVEETKEEEEEEETQEEKEDEMDEDFHVRDVDATTPSRMHRPRNSAQKRKLEAFGDGALNGAAVDEDDVEVPDDKEATMRDVRAAEEGGRVCSAETFDRNDPIEQLAELERFIKTSGGETPECLEGWSIYMTFRKHGASKGQPDLKIYPKDGFVAKDNTKDKAFYRSRLEVCRALGLQPAKPEKVPKKPKVPRVPAEKPLTKTQMMAKPTKLMSRKKAMESIVNGVAEREECEIDKVEHKTNEVGLRIVTLGTRGENGSEKSTKFLKDADGMIWADGYAAIWTYTKENGDTQSFRCLVNRDESASDELIESVVEEPMEGGDEEKKVEAAAVAATETVVVVPSSAETPLEERTEEKKEQPTPAVPTVTRKLVAHVGKARFVISEGQNILAESNSPTKAWTQFAKSIDPEIAAHLVDPFATKDFKVRVAFQAKFAKDIYDTVSSETLPFLQERYGIDEYKAILNREYLKQTRQLVFDLETSEYRRKITKERVTSAEKYDARFKEDQRDAEERACDIACAKLAANVVSNVVETGKRAKLAKDIADDEKKYEWDAERLAPKDAVRIERESNKERIGLSTAIRKIARSKKFEQERDRKAEQKEHDRKQRMLEKVKEEEEKRKKKQEEEEEKIKLKEKSQWLGGCFPKQEDEEDGKSIAPVEARVQSKVDSFLGEDDKHAVGFLLELFTFARRFRKVLFPGKGSADKFMPKSFKVFVDALKAKVPNEGTKRLIIGMLNPIIRDVRDSTDDNGAYALTKIAGPINEVLKEGGSTSKKTIGEIKEMLAEADSPLKKQLALFDELLSRSFEALAAQHSAAPSYERQAFGCIAPEAADAFVNAFCRCRADPESFRNLTLDVQNKAGITNTYHGLRAAPHQYACRAPPALVVQSEVEAERGVEVETFVALTATNDTEPERTKQRIVASEMCDMDQSSERVFLIRDALRYVSWDPIVKPGCKRGDIASAKGEIFLKDIASFDAKLESGIFAISAAINTRATSTGNPSKDEPNEDKEWLRLVKIEGKKVAEATGKTLSLESGKGKKLVASAIDGAIAKATKVGRDKFVAEIAIEEEGEEEKERMDVDGEEDDKLNKRELTRAVWEEGCQSCGMDMHEGGKGEVLLCDGCPREFHKSCLNPPVDENEKLPDTWFCPICVAKKNAIETSKTSCEMITPTSFTRVAEGSQLGEAAKKGTMFTNEMLKSKSLSKEARILLSQKLKRFAERFDADGWTSLALEDKIDALKILADLLLDTTDARDEIDNKAPEELKKKNQMLDEHRKSWAAYRKGENVGGGNFARVKTFSTDEEENKKITEYFDKTGEYPDSRLAWQKRFNQLEKSKRDNGVTRLEPIGGDRNNTAFWVLEDEELGKKEDSSAIIIAQAAGAGGGWGCNEDYNDDEEEDDEEEDGDAKRSLTPTTAKMRGSDALRVSEKEWMVLDADSVRETVIPGLNKRGYREGKLWQQLEKRFGAKKEGAEDERKEEKEEEEEKEITAWDVTEEHELIASKVDKKSLLKCTKESAKSLFLDILNDLPEMAYDAYDDPSRNSVVDTRTNAIRALATQPGSSDNDAIPLATATLALELAISPSWLHESWGRFTRFSPVLRDASFPSIWFRLKNLKKAIKWNMAKRGGRAGGRFRPEDFTAVPDQRGARTKTKLNYKVDSSSDDDDAFHIKEGSKRVVGGEVIPAKKRRVFIEDTG</sequence>
<dbReference type="InterPro" id="IPR028941">
    <property type="entry name" value="WHIM2_dom"/>
</dbReference>
<dbReference type="GeneID" id="19015372"/>
<evidence type="ECO:0000256" key="7">
    <source>
        <dbReference type="SAM" id="MobiDB-lite"/>
    </source>
</evidence>
<dbReference type="InterPro" id="IPR011011">
    <property type="entry name" value="Znf_FYVE_PHD"/>
</dbReference>
<dbReference type="Proteomes" id="UP000198341">
    <property type="component" value="Chromosome 6"/>
</dbReference>
<dbReference type="OrthoDB" id="1903104at2759"/>
<feature type="compositionally biased region" description="Acidic residues" evidence="7">
    <location>
        <begin position="81"/>
        <end position="100"/>
    </location>
</feature>
<evidence type="ECO:0000259" key="8">
    <source>
        <dbReference type="PROSITE" id="PS50016"/>
    </source>
</evidence>
<comment type="subcellular location">
    <subcellularLocation>
        <location evidence="1">Nucleus</location>
    </subcellularLocation>
</comment>
<evidence type="ECO:0000256" key="6">
    <source>
        <dbReference type="PROSITE-ProRule" id="PRU00146"/>
    </source>
</evidence>
<feature type="compositionally biased region" description="Basic and acidic residues" evidence="7">
    <location>
        <begin position="424"/>
        <end position="434"/>
    </location>
</feature>
<dbReference type="RefSeq" id="XP_007512770.1">
    <property type="nucleotide sequence ID" value="XM_007512708.1"/>
</dbReference>
<organism evidence="9 10">
    <name type="scientific">Bathycoccus prasinos</name>
    <dbReference type="NCBI Taxonomy" id="41875"/>
    <lineage>
        <taxon>Eukaryota</taxon>
        <taxon>Viridiplantae</taxon>
        <taxon>Chlorophyta</taxon>
        <taxon>Mamiellophyceae</taxon>
        <taxon>Mamiellales</taxon>
        <taxon>Bathycoccaceae</taxon>
        <taxon>Bathycoccus</taxon>
    </lineage>
</organism>
<dbReference type="SMART" id="SM00249">
    <property type="entry name" value="PHD"/>
    <property type="match status" value="1"/>
</dbReference>
<dbReference type="CDD" id="cd15519">
    <property type="entry name" value="PHD1_Lid2p_like"/>
    <property type="match status" value="1"/>
</dbReference>
<feature type="compositionally biased region" description="Acidic residues" evidence="7">
    <location>
        <begin position="1458"/>
        <end position="1472"/>
    </location>
</feature>
<feature type="compositionally biased region" description="Basic and acidic residues" evidence="7">
    <location>
        <begin position="1534"/>
        <end position="1546"/>
    </location>
</feature>
<gene>
    <name evidence="9" type="ORF">Bathy06g03910</name>
</gene>
<name>K8EY20_9CHLO</name>
<dbReference type="Gene3D" id="2.30.30.1150">
    <property type="match status" value="1"/>
</dbReference>
<keyword evidence="2" id="KW-0479">Metal-binding</keyword>
<keyword evidence="4" id="KW-0862">Zinc</keyword>
<feature type="region of interest" description="Disordered" evidence="7">
    <location>
        <begin position="661"/>
        <end position="700"/>
    </location>
</feature>
<reference evidence="9 10" key="1">
    <citation type="submission" date="2011-10" db="EMBL/GenBank/DDBJ databases">
        <authorList>
            <person name="Genoscope - CEA"/>
        </authorList>
    </citation>
    <scope>NUCLEOTIDE SEQUENCE [LARGE SCALE GENOMIC DNA]</scope>
    <source>
        <strain evidence="9 10">RCC 1105</strain>
    </source>
</reference>
<proteinExistence type="predicted"/>